<dbReference type="GO" id="GO:0003677">
    <property type="term" value="F:DNA binding"/>
    <property type="evidence" value="ECO:0007669"/>
    <property type="project" value="UniProtKB-KW"/>
</dbReference>
<dbReference type="PROSITE" id="PS51745">
    <property type="entry name" value="PB1"/>
    <property type="match status" value="1"/>
</dbReference>
<dbReference type="CDD" id="cd22744">
    <property type="entry name" value="OTU"/>
    <property type="match status" value="1"/>
</dbReference>
<dbReference type="InterPro" id="IPR033464">
    <property type="entry name" value="CSN8_PSD8_EIF3K"/>
</dbReference>
<dbReference type="InterPro" id="IPR003035">
    <property type="entry name" value="RWP-RK_dom"/>
</dbReference>
<feature type="domain" description="PB1" evidence="7">
    <location>
        <begin position="191"/>
        <end position="274"/>
    </location>
</feature>
<dbReference type="InterPro" id="IPR045012">
    <property type="entry name" value="NLP"/>
</dbReference>
<sequence>MGTYGPPLRNGRGVVGRVLSFPNLLYCSDVTQLSMAEYPLVHVVRQCKLRGYFAINLRSKYTGNDDYVLEIFFPDSNKDEDPLTSLSKILETMKTEFKTFTLASGEILVKELSVAIIEFQNVSISTFKRVCRKYGITRWPPRNVDKVRPPPSHVDHQEEVPQLNSNLPSNQASASIAHTQPHDTVMQNANTVNVKVKYGNDITIKFQLSLSSKLVELQQQVAKRLNLEAGSYHIKYKDEEDELILIACDEDLQDCLRTCRSPGSNAVVLHIDPISQVYHTKSVTPVSYIDCFPASLRPYIRYVKDVAFDGNCGFRAIAGLMNIGEEDGWVQVRRDLLTELNSHVDAYKSMYEGQEMINELTHRLSWFDGCSGKDRWMTMPDMGHLIASCYNVVLYHLSHQQCLTFLPLRYFCCPITLCLLYGRLPPYPQEYPILANSLENPCIKHAVELEQSFMEGAYNRVLSARQTVPHETYVYFMDLLAKMVRDEISGCNEKAYDSLSINNARQLLLFSSDQELFEYFKEENNDLHPPDAQPNMKSRKRKVQGDVRSLMSSKTRKEDETDNKLPEGVATEEGRPIKKQVNDRRRGNGNKFSSEGKEERLKQKLKPHQRGGNPEGQKPLRGENKAVNARKLEEEEHPEWEIKNGVVIFQWTKEAAPSKEIPLLQLINQTLSYARELERIV</sequence>
<reference evidence="9" key="1">
    <citation type="submission" date="2019-07" db="EMBL/GenBank/DDBJ databases">
        <title>De Novo Assembly of kiwifruit Actinidia rufa.</title>
        <authorList>
            <person name="Sugita-Konishi S."/>
            <person name="Sato K."/>
            <person name="Mori E."/>
            <person name="Abe Y."/>
            <person name="Kisaki G."/>
            <person name="Hamano K."/>
            <person name="Suezawa K."/>
            <person name="Otani M."/>
            <person name="Fukuda T."/>
            <person name="Manabe T."/>
            <person name="Gomi K."/>
            <person name="Tabuchi M."/>
            <person name="Akimitsu K."/>
            <person name="Kataoka I."/>
        </authorList>
    </citation>
    <scope>NUCLEOTIDE SEQUENCE [LARGE SCALE GENOMIC DNA]</scope>
    <source>
        <strain evidence="9">cv. Fuchu</strain>
    </source>
</reference>
<comment type="caution">
    <text evidence="8">The sequence shown here is derived from an EMBL/GenBank/DDBJ whole genome shotgun (WGS) entry which is preliminary data.</text>
</comment>
<feature type="compositionally biased region" description="Basic and acidic residues" evidence="5">
    <location>
        <begin position="555"/>
        <end position="565"/>
    </location>
</feature>
<dbReference type="AlphaFoldDB" id="A0A7J0DLX1"/>
<organism evidence="8 9">
    <name type="scientific">Actinidia rufa</name>
    <dbReference type="NCBI Taxonomy" id="165716"/>
    <lineage>
        <taxon>Eukaryota</taxon>
        <taxon>Viridiplantae</taxon>
        <taxon>Streptophyta</taxon>
        <taxon>Embryophyta</taxon>
        <taxon>Tracheophyta</taxon>
        <taxon>Spermatophyta</taxon>
        <taxon>Magnoliopsida</taxon>
        <taxon>eudicotyledons</taxon>
        <taxon>Gunneridae</taxon>
        <taxon>Pentapetalae</taxon>
        <taxon>asterids</taxon>
        <taxon>Ericales</taxon>
        <taxon>Actinidiaceae</taxon>
        <taxon>Actinidia</taxon>
    </lineage>
</organism>
<dbReference type="PANTHER" id="PTHR32002">
    <property type="entry name" value="PROTEIN NLP8"/>
    <property type="match status" value="1"/>
</dbReference>
<dbReference type="Proteomes" id="UP000585474">
    <property type="component" value="Unassembled WGS sequence"/>
</dbReference>
<dbReference type="Pfam" id="PF00564">
    <property type="entry name" value="PB1"/>
    <property type="match status" value="1"/>
</dbReference>
<dbReference type="SUPFAM" id="SSF54277">
    <property type="entry name" value="CAD &amp; PB1 domains"/>
    <property type="match status" value="1"/>
</dbReference>
<dbReference type="InterPro" id="IPR000270">
    <property type="entry name" value="PB1_dom"/>
</dbReference>
<evidence type="ECO:0000256" key="2">
    <source>
        <dbReference type="ARBA" id="ARBA00023125"/>
    </source>
</evidence>
<feature type="region of interest" description="Disordered" evidence="5">
    <location>
        <begin position="524"/>
        <end position="624"/>
    </location>
</feature>
<dbReference type="GO" id="GO:0003700">
    <property type="term" value="F:DNA-binding transcription factor activity"/>
    <property type="evidence" value="ECO:0007669"/>
    <property type="project" value="InterPro"/>
</dbReference>
<dbReference type="Pfam" id="PF02042">
    <property type="entry name" value="RWP-RK"/>
    <property type="match status" value="1"/>
</dbReference>
<proteinExistence type="predicted"/>
<keyword evidence="2" id="KW-0238">DNA-binding</keyword>
<evidence type="ECO:0000256" key="4">
    <source>
        <dbReference type="ARBA" id="ARBA00023242"/>
    </source>
</evidence>
<feature type="domain" description="RWP-RK" evidence="6">
    <location>
        <begin position="82"/>
        <end position="167"/>
    </location>
</feature>
<gene>
    <name evidence="8" type="ORF">Acr_00g0055510</name>
</gene>
<feature type="compositionally biased region" description="Basic and acidic residues" evidence="5">
    <location>
        <begin position="572"/>
        <end position="586"/>
    </location>
</feature>
<dbReference type="Gene3D" id="3.10.20.90">
    <property type="entry name" value="Phosphatidylinositol 3-kinase Catalytic Subunit, Chain A, domain 1"/>
    <property type="match status" value="1"/>
</dbReference>
<dbReference type="PROSITE" id="PS51519">
    <property type="entry name" value="RWP_RK"/>
    <property type="match status" value="1"/>
</dbReference>
<dbReference type="Gene3D" id="1.25.40.990">
    <property type="match status" value="1"/>
</dbReference>
<keyword evidence="3" id="KW-0804">Transcription</keyword>
<keyword evidence="9" id="KW-1185">Reference proteome</keyword>
<name>A0A7J0DLX1_9ERIC</name>
<dbReference type="Pfam" id="PF22922">
    <property type="entry name" value="GAF_NLP"/>
    <property type="match status" value="1"/>
</dbReference>
<accession>A0A7J0DLX1</accession>
<dbReference type="Pfam" id="PF10075">
    <property type="entry name" value="CSN8_PSD8_EIF3K"/>
    <property type="match status" value="1"/>
</dbReference>
<evidence type="ECO:0000313" key="8">
    <source>
        <dbReference type="EMBL" id="GFS38079.1"/>
    </source>
</evidence>
<evidence type="ECO:0000256" key="3">
    <source>
        <dbReference type="ARBA" id="ARBA00023163"/>
    </source>
</evidence>
<dbReference type="EMBL" id="BJWL01000300">
    <property type="protein sequence ID" value="GFS38079.1"/>
    <property type="molecule type" value="Genomic_DNA"/>
</dbReference>
<dbReference type="SMART" id="SM00666">
    <property type="entry name" value="PB1"/>
    <property type="match status" value="1"/>
</dbReference>
<evidence type="ECO:0000313" key="9">
    <source>
        <dbReference type="Proteomes" id="UP000585474"/>
    </source>
</evidence>
<keyword evidence="1" id="KW-0805">Transcription regulation</keyword>
<dbReference type="InterPro" id="IPR053793">
    <property type="entry name" value="PB1-like"/>
</dbReference>
<evidence type="ECO:0000259" key="6">
    <source>
        <dbReference type="PROSITE" id="PS51519"/>
    </source>
</evidence>
<evidence type="ECO:0000256" key="1">
    <source>
        <dbReference type="ARBA" id="ARBA00023015"/>
    </source>
</evidence>
<protein>
    <submittedName>
        <fullName evidence="8">Regulatory particle non-ATPase 12A</fullName>
    </submittedName>
</protein>
<evidence type="ECO:0000256" key="5">
    <source>
        <dbReference type="SAM" id="MobiDB-lite"/>
    </source>
</evidence>
<dbReference type="InterPro" id="IPR055081">
    <property type="entry name" value="NLP1-9_GAF"/>
</dbReference>
<evidence type="ECO:0000259" key="7">
    <source>
        <dbReference type="PROSITE" id="PS51745"/>
    </source>
</evidence>
<dbReference type="PANTHER" id="PTHR32002:SF62">
    <property type="entry name" value="PROTEIN NLP6-LIKE ISOFORM X1"/>
    <property type="match status" value="1"/>
</dbReference>
<keyword evidence="4" id="KW-0539">Nucleus</keyword>
<dbReference type="OrthoDB" id="2422440at2759"/>